<dbReference type="AlphaFoldDB" id="A0ABC9VYK0"/>
<dbReference type="PRINTS" id="PR01345">
    <property type="entry name" value="CERVTRCPTASE"/>
</dbReference>
<protein>
    <recommendedName>
        <fullName evidence="4">Reverse transcriptase</fullName>
    </recommendedName>
</protein>
<evidence type="ECO:0000313" key="2">
    <source>
        <dbReference type="EMBL" id="GAB0177928.1"/>
    </source>
</evidence>
<evidence type="ECO:0008006" key="4">
    <source>
        <dbReference type="Google" id="ProtNLM"/>
    </source>
</evidence>
<organism evidence="2 3">
    <name type="scientific">Grus japonensis</name>
    <name type="common">Japanese crane</name>
    <name type="synonym">Red-crowned crane</name>
    <dbReference type="NCBI Taxonomy" id="30415"/>
    <lineage>
        <taxon>Eukaryota</taxon>
        <taxon>Metazoa</taxon>
        <taxon>Chordata</taxon>
        <taxon>Craniata</taxon>
        <taxon>Vertebrata</taxon>
        <taxon>Euteleostomi</taxon>
        <taxon>Archelosauria</taxon>
        <taxon>Archosauria</taxon>
        <taxon>Dinosauria</taxon>
        <taxon>Saurischia</taxon>
        <taxon>Theropoda</taxon>
        <taxon>Coelurosauria</taxon>
        <taxon>Aves</taxon>
        <taxon>Neognathae</taxon>
        <taxon>Neoaves</taxon>
        <taxon>Gruiformes</taxon>
        <taxon>Gruidae</taxon>
        <taxon>Grus</taxon>
    </lineage>
</organism>
<comment type="caution">
    <text evidence="2">The sequence shown here is derived from an EMBL/GenBank/DDBJ whole genome shotgun (WGS) entry which is preliminary data.</text>
</comment>
<dbReference type="EMBL" id="BAAFJT010000001">
    <property type="protein sequence ID" value="GAB0177928.1"/>
    <property type="molecule type" value="Genomic_DNA"/>
</dbReference>
<sequence>MVRQAVPLQPMEVDGGTDIHLQPVEDPTPEQVEAPEGGCDPMGSRRWSKLLAGPVDPWREEPTPGQVLHVGQHNPKHNCRLGRQWIESSPEEKDLGVLIDEKLNMSRQCAPAAQKANHVLGCIKRGVTSRSREVILPLYSALLRPHLEYCVQLWGPQYRRDMEPLERVQRRATKLIRGLEPISYEDRLRELGLFSLEKRRLQEDLIAAFQYLKEPTGKLVRDCLSGSVVIGQGVMGLS</sequence>
<feature type="region of interest" description="Disordered" evidence="1">
    <location>
        <begin position="1"/>
        <end position="43"/>
    </location>
</feature>
<evidence type="ECO:0000313" key="3">
    <source>
        <dbReference type="Proteomes" id="UP001623348"/>
    </source>
</evidence>
<evidence type="ECO:0000256" key="1">
    <source>
        <dbReference type="SAM" id="MobiDB-lite"/>
    </source>
</evidence>
<reference evidence="2 3" key="1">
    <citation type="submission" date="2024-06" db="EMBL/GenBank/DDBJ databases">
        <title>The draft genome of Grus japonensis, version 3.</title>
        <authorList>
            <person name="Nabeshima K."/>
            <person name="Suzuki S."/>
            <person name="Onuma M."/>
        </authorList>
    </citation>
    <scope>NUCLEOTIDE SEQUENCE [LARGE SCALE GENOMIC DNA]</scope>
    <source>
        <strain evidence="2 3">451A</strain>
    </source>
</reference>
<name>A0ABC9VYK0_GRUJA</name>
<keyword evidence="3" id="KW-1185">Reference proteome</keyword>
<proteinExistence type="predicted"/>
<dbReference type="Proteomes" id="UP001623348">
    <property type="component" value="Unassembled WGS sequence"/>
</dbReference>
<gene>
    <name evidence="2" type="ORF">GRJ2_000258100</name>
</gene>
<accession>A0ABC9VYK0</accession>
<dbReference type="PANTHER" id="PTHR33332">
    <property type="entry name" value="REVERSE TRANSCRIPTASE DOMAIN-CONTAINING PROTEIN"/>
    <property type="match status" value="1"/>
</dbReference>